<accession>A0A024TAE2</accession>
<proteinExistence type="predicted"/>
<dbReference type="VEuPathDB" id="FungiDB:H310_14868"/>
<dbReference type="AlphaFoldDB" id="A0A024TAE2"/>
<reference evidence="1" key="1">
    <citation type="submission" date="2013-12" db="EMBL/GenBank/DDBJ databases">
        <title>The Genome Sequence of Aphanomyces invadans NJM9701.</title>
        <authorList>
            <consortium name="The Broad Institute Genomics Platform"/>
            <person name="Russ C."/>
            <person name="Tyler B."/>
            <person name="van West P."/>
            <person name="Dieguez-Uribeondo J."/>
            <person name="Young S.K."/>
            <person name="Zeng Q."/>
            <person name="Gargeya S."/>
            <person name="Fitzgerald M."/>
            <person name="Abouelleil A."/>
            <person name="Alvarado L."/>
            <person name="Chapman S.B."/>
            <person name="Gainer-Dewar J."/>
            <person name="Goldberg J."/>
            <person name="Griggs A."/>
            <person name="Gujja S."/>
            <person name="Hansen M."/>
            <person name="Howarth C."/>
            <person name="Imamovic A."/>
            <person name="Ireland A."/>
            <person name="Larimer J."/>
            <person name="McCowan C."/>
            <person name="Murphy C."/>
            <person name="Pearson M."/>
            <person name="Poon T.W."/>
            <person name="Priest M."/>
            <person name="Roberts A."/>
            <person name="Saif S."/>
            <person name="Shea T."/>
            <person name="Sykes S."/>
            <person name="Wortman J."/>
            <person name="Nusbaum C."/>
            <person name="Birren B."/>
        </authorList>
    </citation>
    <scope>NUCLEOTIDE SEQUENCE [LARGE SCALE GENOMIC DNA]</scope>
    <source>
        <strain evidence="1">NJM9701</strain>
    </source>
</reference>
<name>A0A024TAE2_9STRA</name>
<protein>
    <submittedName>
        <fullName evidence="1">Uncharacterized protein</fullName>
    </submittedName>
</protein>
<organism evidence="1">
    <name type="scientific">Aphanomyces invadans</name>
    <dbReference type="NCBI Taxonomy" id="157072"/>
    <lineage>
        <taxon>Eukaryota</taxon>
        <taxon>Sar</taxon>
        <taxon>Stramenopiles</taxon>
        <taxon>Oomycota</taxon>
        <taxon>Saprolegniomycetes</taxon>
        <taxon>Saprolegniales</taxon>
        <taxon>Verrucalvaceae</taxon>
        <taxon>Aphanomyces</taxon>
    </lineage>
</organism>
<evidence type="ECO:0000313" key="1">
    <source>
        <dbReference type="EMBL" id="ETV90307.1"/>
    </source>
</evidence>
<dbReference type="EMBL" id="KI914049">
    <property type="protein sequence ID" value="ETV90307.1"/>
    <property type="molecule type" value="Genomic_DNA"/>
</dbReference>
<gene>
    <name evidence="1" type="ORF">H310_14868</name>
</gene>
<dbReference type="GeneID" id="20091918"/>
<sequence length="179" mass="20139">MITRLKWPSLNLRSVLQQRVHEVLCRSCVEAEREAVHAGRGGASGRCTPGCLHPGSLGAASRRLHPAKFDDNSRPDSFIPRLSRSFCPPRCRSAYNIVHHDQCSSSGHSHAVPKISRCHVVRVSAIDKDEVEQCHTQLKGSGDCFRRVAWNELVTARKYSVEVCGRLERTEWSLQNDQR</sequence>
<dbReference type="RefSeq" id="XP_008881034.1">
    <property type="nucleotide sequence ID" value="XM_008882812.1"/>
</dbReference>